<organism evidence="3 4">
    <name type="scientific">Gymnopilus junonius</name>
    <name type="common">Spectacular rustgill mushroom</name>
    <name type="synonym">Gymnopilus spectabilis subsp. junonius</name>
    <dbReference type="NCBI Taxonomy" id="109634"/>
    <lineage>
        <taxon>Eukaryota</taxon>
        <taxon>Fungi</taxon>
        <taxon>Dikarya</taxon>
        <taxon>Basidiomycota</taxon>
        <taxon>Agaricomycotina</taxon>
        <taxon>Agaricomycetes</taxon>
        <taxon>Agaricomycetidae</taxon>
        <taxon>Agaricales</taxon>
        <taxon>Agaricineae</taxon>
        <taxon>Hymenogastraceae</taxon>
        <taxon>Gymnopilus</taxon>
    </lineage>
</organism>
<accession>A0A9P5TTW1</accession>
<evidence type="ECO:0000256" key="1">
    <source>
        <dbReference type="SAM" id="MobiDB-lite"/>
    </source>
</evidence>
<sequence length="237" mass="25907">MSPVPAPEPTTIEEGDPFRSREGNPRARLYAPQNNPANDYINPDLQRNDEGFGYGSNPPQLRPLVYLTRETSVLQRQSTRDTRISSIEKGSSLSTEQNQATLARRLALTIKHAEDEGNKHPSKAKLHGYALNTAICLQVLFGSLTTGLSAAATVGKSAAVQTTILGGLSTLVTSYLAHARGSIEPQLSNLRIKDLDQFIRECKAFSMDHGRDTMGKSDDELKAKRKRFEELLGNASG</sequence>
<comment type="caution">
    <text evidence="3">The sequence shown here is derived from an EMBL/GenBank/DDBJ whole genome shotgun (WGS) entry which is preliminary data.</text>
</comment>
<dbReference type="Pfam" id="PF18142">
    <property type="entry name" value="SLATT_fungal"/>
    <property type="match status" value="1"/>
</dbReference>
<dbReference type="AlphaFoldDB" id="A0A9P5TTW1"/>
<feature type="region of interest" description="Disordered" evidence="1">
    <location>
        <begin position="1"/>
        <end position="60"/>
    </location>
</feature>
<name>A0A9P5TTW1_GYMJU</name>
<proteinExistence type="predicted"/>
<reference evidence="3" key="1">
    <citation type="submission" date="2020-11" db="EMBL/GenBank/DDBJ databases">
        <authorList>
            <consortium name="DOE Joint Genome Institute"/>
            <person name="Ahrendt S."/>
            <person name="Riley R."/>
            <person name="Andreopoulos W."/>
            <person name="LaButti K."/>
            <person name="Pangilinan J."/>
            <person name="Ruiz-duenas F.J."/>
            <person name="Barrasa J.M."/>
            <person name="Sanchez-Garcia M."/>
            <person name="Camarero S."/>
            <person name="Miyauchi S."/>
            <person name="Serrano A."/>
            <person name="Linde D."/>
            <person name="Babiker R."/>
            <person name="Drula E."/>
            <person name="Ayuso-Fernandez I."/>
            <person name="Pacheco R."/>
            <person name="Padilla G."/>
            <person name="Ferreira P."/>
            <person name="Barriuso J."/>
            <person name="Kellner H."/>
            <person name="Castanera R."/>
            <person name="Alfaro M."/>
            <person name="Ramirez L."/>
            <person name="Pisabarro A.G."/>
            <person name="Kuo A."/>
            <person name="Tritt A."/>
            <person name="Lipzen A."/>
            <person name="He G."/>
            <person name="Yan M."/>
            <person name="Ng V."/>
            <person name="Cullen D."/>
            <person name="Martin F."/>
            <person name="Rosso M.-N."/>
            <person name="Henrissat B."/>
            <person name="Hibbett D."/>
            <person name="Martinez A.T."/>
            <person name="Grigoriev I.V."/>
        </authorList>
    </citation>
    <scope>NUCLEOTIDE SEQUENCE</scope>
    <source>
        <strain evidence="3">AH 44721</strain>
    </source>
</reference>
<dbReference type="NCBIfam" id="NF033635">
    <property type="entry name" value="SLATT_fungal"/>
    <property type="match status" value="1"/>
</dbReference>
<evidence type="ECO:0000313" key="4">
    <source>
        <dbReference type="Proteomes" id="UP000724874"/>
    </source>
</evidence>
<keyword evidence="4" id="KW-1185">Reference proteome</keyword>
<feature type="compositionally biased region" description="Basic and acidic residues" evidence="1">
    <location>
        <begin position="16"/>
        <end position="25"/>
    </location>
</feature>
<protein>
    <recommendedName>
        <fullName evidence="2">SMODS and SLOG-associating 2TM effector domain-containing protein</fullName>
    </recommendedName>
</protein>
<feature type="region of interest" description="Disordered" evidence="1">
    <location>
        <begin position="78"/>
        <end position="98"/>
    </location>
</feature>
<evidence type="ECO:0000313" key="3">
    <source>
        <dbReference type="EMBL" id="KAF8910442.1"/>
    </source>
</evidence>
<gene>
    <name evidence="3" type="ORF">CPB84DRAFT_1842464</name>
</gene>
<dbReference type="EMBL" id="JADNYJ010000006">
    <property type="protein sequence ID" value="KAF8910442.1"/>
    <property type="molecule type" value="Genomic_DNA"/>
</dbReference>
<dbReference type="Proteomes" id="UP000724874">
    <property type="component" value="Unassembled WGS sequence"/>
</dbReference>
<dbReference type="InterPro" id="IPR041622">
    <property type="entry name" value="SLATT_fungi"/>
</dbReference>
<dbReference type="OrthoDB" id="3245801at2759"/>
<feature type="domain" description="SMODS and SLOG-associating 2TM effector" evidence="2">
    <location>
        <begin position="113"/>
        <end position="234"/>
    </location>
</feature>
<evidence type="ECO:0000259" key="2">
    <source>
        <dbReference type="Pfam" id="PF18142"/>
    </source>
</evidence>
<feature type="compositionally biased region" description="Polar residues" evidence="1">
    <location>
        <begin position="84"/>
        <end position="98"/>
    </location>
</feature>